<accession>A0A1I8G3Q2</accession>
<reference evidence="11" key="1">
    <citation type="submission" date="2016-11" db="UniProtKB">
        <authorList>
            <consortium name="WormBaseParasite"/>
        </authorList>
    </citation>
    <scope>IDENTIFICATION</scope>
</reference>
<feature type="chain" id="PRO_5009319018" evidence="9">
    <location>
        <begin position="20"/>
        <end position="546"/>
    </location>
</feature>
<dbReference type="GO" id="GO:1990904">
    <property type="term" value="C:ribonucleoprotein complex"/>
    <property type="evidence" value="ECO:0007669"/>
    <property type="project" value="UniProtKB-KW"/>
</dbReference>
<evidence type="ECO:0000256" key="7">
    <source>
        <dbReference type="ARBA" id="ARBA00023274"/>
    </source>
</evidence>
<keyword evidence="9" id="KW-0732">Signal</keyword>
<dbReference type="AlphaFoldDB" id="A0A1I8G3Q2"/>
<dbReference type="GO" id="GO:0016020">
    <property type="term" value="C:membrane"/>
    <property type="evidence" value="ECO:0007669"/>
    <property type="project" value="UniProtKB-SubCell"/>
</dbReference>
<dbReference type="Gene3D" id="1.20.120.350">
    <property type="entry name" value="Voltage-gated potassium channels. Chain C"/>
    <property type="match status" value="1"/>
</dbReference>
<feature type="signal peptide" evidence="9">
    <location>
        <begin position="1"/>
        <end position="19"/>
    </location>
</feature>
<keyword evidence="6" id="KW-0472">Membrane</keyword>
<organism evidence="10 11">
    <name type="scientific">Macrostomum lignano</name>
    <dbReference type="NCBI Taxonomy" id="282301"/>
    <lineage>
        <taxon>Eukaryota</taxon>
        <taxon>Metazoa</taxon>
        <taxon>Spiralia</taxon>
        <taxon>Lophotrochozoa</taxon>
        <taxon>Platyhelminthes</taxon>
        <taxon>Rhabditophora</taxon>
        <taxon>Macrostomorpha</taxon>
        <taxon>Macrostomida</taxon>
        <taxon>Macrostomidae</taxon>
        <taxon>Macrostomum</taxon>
    </lineage>
</organism>
<evidence type="ECO:0000256" key="1">
    <source>
        <dbReference type="ARBA" id="ARBA00004141"/>
    </source>
</evidence>
<evidence type="ECO:0000256" key="4">
    <source>
        <dbReference type="ARBA" id="ARBA00022980"/>
    </source>
</evidence>
<evidence type="ECO:0000256" key="6">
    <source>
        <dbReference type="ARBA" id="ARBA00023136"/>
    </source>
</evidence>
<keyword evidence="7" id="KW-0687">Ribonucleoprotein</keyword>
<dbReference type="InterPro" id="IPR016095">
    <property type="entry name" value="Ribosomal_uL1_3-a/b-sand"/>
</dbReference>
<keyword evidence="8" id="KW-0175">Coiled coil</keyword>
<protein>
    <submittedName>
        <fullName evidence="11">SET domain-containing protein</fullName>
    </submittedName>
</protein>
<evidence type="ECO:0000256" key="3">
    <source>
        <dbReference type="ARBA" id="ARBA00022692"/>
    </source>
</evidence>
<evidence type="ECO:0000313" key="10">
    <source>
        <dbReference type="Proteomes" id="UP000095280"/>
    </source>
</evidence>
<dbReference type="PANTHER" id="PTHR36427:SF3">
    <property type="entry name" value="LARGE RIBOSOMAL SUBUNIT PROTEIN UL1M"/>
    <property type="match status" value="1"/>
</dbReference>
<evidence type="ECO:0000256" key="2">
    <source>
        <dbReference type="ARBA" id="ARBA00010531"/>
    </source>
</evidence>
<keyword evidence="10" id="KW-1185">Reference proteome</keyword>
<dbReference type="WBParaSite" id="maker-uti_cns_0000750-snap-gene-0.2-mRNA-1">
    <property type="protein sequence ID" value="maker-uti_cns_0000750-snap-gene-0.2-mRNA-1"/>
    <property type="gene ID" value="maker-uti_cns_0000750-snap-gene-0.2"/>
</dbReference>
<dbReference type="InterPro" id="IPR023674">
    <property type="entry name" value="Ribosomal_uL1-like"/>
</dbReference>
<proteinExistence type="inferred from homology"/>
<comment type="similarity">
    <text evidence="2">Belongs to the universal ribosomal protein uL1 family.</text>
</comment>
<keyword evidence="5" id="KW-1133">Transmembrane helix</keyword>
<evidence type="ECO:0000256" key="5">
    <source>
        <dbReference type="ARBA" id="ARBA00022989"/>
    </source>
</evidence>
<feature type="coiled-coil region" evidence="8">
    <location>
        <begin position="469"/>
        <end position="503"/>
    </location>
</feature>
<comment type="subcellular location">
    <subcellularLocation>
        <location evidence="1">Membrane</location>
        <topology evidence="1">Multi-pass membrane protein</topology>
    </subcellularLocation>
</comment>
<name>A0A1I8G3Q2_9PLAT</name>
<dbReference type="Pfam" id="PF00687">
    <property type="entry name" value="Ribosomal_L1"/>
    <property type="match status" value="1"/>
</dbReference>
<keyword evidence="3" id="KW-0812">Transmembrane</keyword>
<dbReference type="PANTHER" id="PTHR36427">
    <property type="entry name" value="54S RIBOSOMAL PROTEIN L1, MITOCHONDRIAL"/>
    <property type="match status" value="1"/>
</dbReference>
<dbReference type="InterPro" id="IPR027359">
    <property type="entry name" value="Volt_channel_dom_sf"/>
</dbReference>
<dbReference type="SUPFAM" id="SSF56808">
    <property type="entry name" value="Ribosomal protein L1"/>
    <property type="match status" value="1"/>
</dbReference>
<sequence>MPLPASSLSLLLLSPRRLAIPASICCYRQFQTSQSLNKNSGKPRLKTIPVSNASQRVARGSAAASAQALLNLTPEALKKKIEERNAAEAADPRRGRQPEAECHLRDLFEPRRLPLVEILRRHREFACPEMLDNPSGQLYATCLFDMTSVKQGKFMAPFSKVIRLPHALPESLVRQHTVIAFCSSPELAEDLKAKGAMDAGGADLLGKLETGVYIQENFDYVICHPDFWPSLLKARKLLKDAMPAQKSPQISEDMESALMLYKYGIPAKLTQAGDLPDRAQCRVPFGLLDWPDYNLNENLSAIVTGLLNEKPKKSNREFIMSVSVTCPPSDELFLLDWKPYTIAADSSSNAADRVAPDTADAVAASAIAYQLKVLIEQRCVCKFKQNSSGREGLESSAWPHVLHSLSLTILSLFLLEAMLKLYAMGWKIFHHKMELFDMFVIVVSFGLDVASAVPGSQLTALFGLGKKALVRQSELREAAESRCQELNNRIAELKAGLSDALDLLQSVGKDPSIASGLVDAKKLQQLQELLDLTAPDAETEVLGRND</sequence>
<dbReference type="InterPro" id="IPR028364">
    <property type="entry name" value="Ribosomal_uL1/biogenesis"/>
</dbReference>
<evidence type="ECO:0000313" key="11">
    <source>
        <dbReference type="WBParaSite" id="maker-uti_cns_0000750-snap-gene-0.2-mRNA-1"/>
    </source>
</evidence>
<dbReference type="Proteomes" id="UP000095280">
    <property type="component" value="Unplaced"/>
</dbReference>
<dbReference type="Gene3D" id="3.40.50.790">
    <property type="match status" value="1"/>
</dbReference>
<dbReference type="GO" id="GO:0005840">
    <property type="term" value="C:ribosome"/>
    <property type="evidence" value="ECO:0007669"/>
    <property type="project" value="UniProtKB-KW"/>
</dbReference>
<keyword evidence="4" id="KW-0689">Ribosomal protein</keyword>
<evidence type="ECO:0000256" key="9">
    <source>
        <dbReference type="SAM" id="SignalP"/>
    </source>
</evidence>
<evidence type="ECO:0000256" key="8">
    <source>
        <dbReference type="SAM" id="Coils"/>
    </source>
</evidence>